<accession>A0A133UT82</accession>
<dbReference type="SMART" id="SM00746">
    <property type="entry name" value="TRASH"/>
    <property type="match status" value="7"/>
</dbReference>
<organism evidence="2 3">
    <name type="scientific">candidate division MSBL1 archaeon SCGC-AAA259I14</name>
    <dbReference type="NCBI Taxonomy" id="1698268"/>
    <lineage>
        <taxon>Archaea</taxon>
        <taxon>Methanobacteriati</taxon>
        <taxon>Methanobacteriota</taxon>
        <taxon>candidate division MSBL1</taxon>
    </lineage>
</organism>
<feature type="domain" description="TRASH" evidence="1">
    <location>
        <begin position="147"/>
        <end position="180"/>
    </location>
</feature>
<dbReference type="Proteomes" id="UP000070414">
    <property type="component" value="Unassembled WGS sequence"/>
</dbReference>
<dbReference type="AlphaFoldDB" id="A0A133UT82"/>
<feature type="domain" description="TRASH" evidence="1">
    <location>
        <begin position="237"/>
        <end position="267"/>
    </location>
</feature>
<protein>
    <recommendedName>
        <fullName evidence="1">TRASH domain-containing protein</fullName>
    </recommendedName>
</protein>
<evidence type="ECO:0000313" key="3">
    <source>
        <dbReference type="Proteomes" id="UP000070414"/>
    </source>
</evidence>
<feature type="domain" description="TRASH" evidence="1">
    <location>
        <begin position="192"/>
        <end position="224"/>
    </location>
</feature>
<comment type="caution">
    <text evidence="2">The sequence shown here is derived from an EMBL/GenBank/DDBJ whole genome shotgun (WGS) entry which is preliminary data.</text>
</comment>
<feature type="domain" description="TRASH" evidence="1">
    <location>
        <begin position="70"/>
        <end position="102"/>
    </location>
</feature>
<gene>
    <name evidence="2" type="ORF">AKJ38_01205</name>
</gene>
<evidence type="ECO:0000259" key="1">
    <source>
        <dbReference type="SMART" id="SM00746"/>
    </source>
</evidence>
<keyword evidence="3" id="KW-1185">Reference proteome</keyword>
<evidence type="ECO:0000313" key="2">
    <source>
        <dbReference type="EMBL" id="KXA97425.1"/>
    </source>
</evidence>
<dbReference type="EMBL" id="LHXS01000013">
    <property type="protein sequence ID" value="KXA97425.1"/>
    <property type="molecule type" value="Genomic_DNA"/>
</dbReference>
<proteinExistence type="predicted"/>
<dbReference type="Gene3D" id="1.10.10.60">
    <property type="entry name" value="Homeodomain-like"/>
    <property type="match status" value="1"/>
</dbReference>
<sequence length="442" mass="52068">MSISQKASEKLESDEVLRELYWERGLSLNEIADELEVSQTTVYRRMKEHDIPRRPDGGWWQEGERVTKKCERCGKEFRVKPYREETARFCSRECHNAHQKEGNIKKECEECGKEFEVPPSQKDQRFCSKSCYLENLNEGGERVELECDQCGKKFQRKPSAVNEKRNYCSRECAQEAGFQPPGPEKERKTVNCDYCGKEIERLESALGEINFCSPKCVVRYFGERRTRDPENYETKTCPVCGEEFESLKSKEREYCSIECAREGRKNRETVVCENCGKEFEKIKSKVKEENFCSQECWKEYEEKKLVKLKCDTCGREFERPQSQVNEKGKNFCSRECAFTTLSENSKLRDRSWLYERYWIDLMSTNQIKEMIPEGGHTVWAYLKFHGIETRSQKDAVQLSVAKRKGECKGKGIDEILADYSDFHPEKRRETNYERMERILKEA</sequence>
<feature type="domain" description="TRASH" evidence="1">
    <location>
        <begin position="310"/>
        <end position="342"/>
    </location>
</feature>
<name>A0A133UT82_9EURY</name>
<reference evidence="2 3" key="1">
    <citation type="journal article" date="2016" name="Sci. Rep.">
        <title>Metabolic traits of an uncultured archaeal lineage -MSBL1- from brine pools of the Red Sea.</title>
        <authorList>
            <person name="Mwirichia R."/>
            <person name="Alam I."/>
            <person name="Rashid M."/>
            <person name="Vinu M."/>
            <person name="Ba-Alawi W."/>
            <person name="Anthony Kamau A."/>
            <person name="Kamanda Ngugi D."/>
            <person name="Goker M."/>
            <person name="Klenk H.P."/>
            <person name="Bajic V."/>
            <person name="Stingl U."/>
        </authorList>
    </citation>
    <scope>NUCLEOTIDE SEQUENCE [LARGE SCALE GENOMIC DNA]</scope>
    <source>
        <strain evidence="2">SCGC-AAA259I14</strain>
    </source>
</reference>
<feature type="domain" description="TRASH" evidence="1">
    <location>
        <begin position="272"/>
        <end position="304"/>
    </location>
</feature>
<dbReference type="InterPro" id="IPR011017">
    <property type="entry name" value="TRASH_dom"/>
</dbReference>
<dbReference type="Pfam" id="PF13412">
    <property type="entry name" value="HTH_24"/>
    <property type="match status" value="1"/>
</dbReference>
<feature type="domain" description="TRASH" evidence="1">
    <location>
        <begin position="108"/>
        <end position="136"/>
    </location>
</feature>